<dbReference type="Pfam" id="PF00072">
    <property type="entry name" value="Response_reg"/>
    <property type="match status" value="1"/>
</dbReference>
<dbReference type="PROSITE" id="PS50110">
    <property type="entry name" value="RESPONSE_REGULATORY"/>
    <property type="match status" value="1"/>
</dbReference>
<dbReference type="Gene3D" id="3.40.50.2300">
    <property type="match status" value="1"/>
</dbReference>
<keyword evidence="1 7" id="KW-0597">Phosphoprotein</keyword>
<accession>A0A840RJ18</accession>
<dbReference type="EMBL" id="JACHHN010000010">
    <property type="protein sequence ID" value="MBB5193305.1"/>
    <property type="molecule type" value="Genomic_DNA"/>
</dbReference>
<dbReference type="GO" id="GO:0005524">
    <property type="term" value="F:ATP binding"/>
    <property type="evidence" value="ECO:0007669"/>
    <property type="project" value="UniProtKB-KW"/>
</dbReference>
<feature type="domain" description="Response regulatory" evidence="9">
    <location>
        <begin position="7"/>
        <end position="122"/>
    </location>
</feature>
<proteinExistence type="predicted"/>
<dbReference type="PANTHER" id="PTHR32071">
    <property type="entry name" value="TRANSCRIPTIONAL REGULATORY PROTEIN"/>
    <property type="match status" value="1"/>
</dbReference>
<feature type="modified residue" description="4-aspartylphosphate" evidence="7">
    <location>
        <position position="56"/>
    </location>
</feature>
<dbReference type="InterPro" id="IPR002078">
    <property type="entry name" value="Sigma_54_int"/>
</dbReference>
<evidence type="ECO:0000256" key="1">
    <source>
        <dbReference type="ARBA" id="ARBA00022553"/>
    </source>
</evidence>
<dbReference type="SUPFAM" id="SSF46689">
    <property type="entry name" value="Homeodomain-like"/>
    <property type="match status" value="1"/>
</dbReference>
<organism evidence="10 11">
    <name type="scientific">Silvimonas terrae</name>
    <dbReference type="NCBI Taxonomy" id="300266"/>
    <lineage>
        <taxon>Bacteria</taxon>
        <taxon>Pseudomonadati</taxon>
        <taxon>Pseudomonadota</taxon>
        <taxon>Betaproteobacteria</taxon>
        <taxon>Neisseriales</taxon>
        <taxon>Chitinibacteraceae</taxon>
        <taxon>Silvimonas</taxon>
    </lineage>
</organism>
<dbReference type="SUPFAM" id="SSF52540">
    <property type="entry name" value="P-loop containing nucleoside triphosphate hydrolases"/>
    <property type="match status" value="1"/>
</dbReference>
<evidence type="ECO:0000256" key="4">
    <source>
        <dbReference type="ARBA" id="ARBA00023012"/>
    </source>
</evidence>
<keyword evidence="2" id="KW-0547">Nucleotide-binding</keyword>
<keyword evidence="5" id="KW-0805">Transcription regulation</keyword>
<dbReference type="FunFam" id="3.40.50.2300:FF:000018">
    <property type="entry name" value="DNA-binding transcriptional regulator NtrC"/>
    <property type="match status" value="1"/>
</dbReference>
<gene>
    <name evidence="10" type="ORF">HNQ50_004059</name>
</gene>
<dbReference type="GO" id="GO:0000160">
    <property type="term" value="P:phosphorelay signal transduction system"/>
    <property type="evidence" value="ECO:0007669"/>
    <property type="project" value="UniProtKB-KW"/>
</dbReference>
<dbReference type="SUPFAM" id="SSF52172">
    <property type="entry name" value="CheY-like"/>
    <property type="match status" value="1"/>
</dbReference>
<keyword evidence="4" id="KW-0902">Two-component regulatory system</keyword>
<dbReference type="RefSeq" id="WP_308419190.1">
    <property type="nucleotide sequence ID" value="NZ_JACHHN010000010.1"/>
</dbReference>
<dbReference type="InterPro" id="IPR058031">
    <property type="entry name" value="AAA_lid_NorR"/>
</dbReference>
<keyword evidence="11" id="KW-1185">Reference proteome</keyword>
<dbReference type="AlphaFoldDB" id="A0A840RJ18"/>
<name>A0A840RJ18_9NEIS</name>
<evidence type="ECO:0000259" key="9">
    <source>
        <dbReference type="PROSITE" id="PS50110"/>
    </source>
</evidence>
<evidence type="ECO:0000256" key="6">
    <source>
        <dbReference type="ARBA" id="ARBA00023163"/>
    </source>
</evidence>
<dbReference type="Gene3D" id="3.40.50.300">
    <property type="entry name" value="P-loop containing nucleotide triphosphate hydrolases"/>
    <property type="match status" value="1"/>
</dbReference>
<dbReference type="Gene3D" id="1.10.10.60">
    <property type="entry name" value="Homeodomain-like"/>
    <property type="match status" value="1"/>
</dbReference>
<dbReference type="PROSITE" id="PS50045">
    <property type="entry name" value="SIGMA54_INTERACT_4"/>
    <property type="match status" value="1"/>
</dbReference>
<dbReference type="InterPro" id="IPR001789">
    <property type="entry name" value="Sig_transdc_resp-reg_receiver"/>
</dbReference>
<evidence type="ECO:0000256" key="5">
    <source>
        <dbReference type="ARBA" id="ARBA00023015"/>
    </source>
</evidence>
<dbReference type="GO" id="GO:0006355">
    <property type="term" value="P:regulation of DNA-templated transcription"/>
    <property type="evidence" value="ECO:0007669"/>
    <property type="project" value="InterPro"/>
</dbReference>
<keyword evidence="6" id="KW-0804">Transcription</keyword>
<evidence type="ECO:0000256" key="3">
    <source>
        <dbReference type="ARBA" id="ARBA00022840"/>
    </source>
</evidence>
<feature type="domain" description="Sigma-54 factor interaction" evidence="8">
    <location>
        <begin position="137"/>
        <end position="331"/>
    </location>
</feature>
<dbReference type="SMART" id="SM00448">
    <property type="entry name" value="REC"/>
    <property type="match status" value="1"/>
</dbReference>
<dbReference type="Pfam" id="PF14532">
    <property type="entry name" value="Sigma54_activ_2"/>
    <property type="match status" value="1"/>
</dbReference>
<dbReference type="Pfam" id="PF02954">
    <property type="entry name" value="HTH_8"/>
    <property type="match status" value="1"/>
</dbReference>
<dbReference type="Proteomes" id="UP000543030">
    <property type="component" value="Unassembled WGS sequence"/>
</dbReference>
<evidence type="ECO:0000313" key="10">
    <source>
        <dbReference type="EMBL" id="MBB5193305.1"/>
    </source>
</evidence>
<dbReference type="PRINTS" id="PR01590">
    <property type="entry name" value="HTHFIS"/>
</dbReference>
<keyword evidence="10" id="KW-0238">DNA-binding</keyword>
<comment type="caution">
    <text evidence="10">The sequence shown here is derived from an EMBL/GenBank/DDBJ whole genome shotgun (WGS) entry which is preliminary data.</text>
</comment>
<dbReference type="CDD" id="cd17550">
    <property type="entry name" value="REC_NtrX-like"/>
    <property type="match status" value="1"/>
</dbReference>
<evidence type="ECO:0000313" key="11">
    <source>
        <dbReference type="Proteomes" id="UP000543030"/>
    </source>
</evidence>
<dbReference type="PANTHER" id="PTHR32071:SF17">
    <property type="entry name" value="TRANSCRIPTIONAL REGULATOR (NTRC FAMILY)"/>
    <property type="match status" value="1"/>
</dbReference>
<reference evidence="10 11" key="1">
    <citation type="submission" date="2020-08" db="EMBL/GenBank/DDBJ databases">
        <title>Genomic Encyclopedia of Type Strains, Phase IV (KMG-IV): sequencing the most valuable type-strain genomes for metagenomic binning, comparative biology and taxonomic classification.</title>
        <authorList>
            <person name="Goeker M."/>
        </authorList>
    </citation>
    <scope>NUCLEOTIDE SEQUENCE [LARGE SCALE GENOMIC DNA]</scope>
    <source>
        <strain evidence="10 11">DSM 18233</strain>
    </source>
</reference>
<dbReference type="InterPro" id="IPR027417">
    <property type="entry name" value="P-loop_NTPase"/>
</dbReference>
<dbReference type="InterPro" id="IPR002197">
    <property type="entry name" value="HTH_Fis"/>
</dbReference>
<protein>
    <submittedName>
        <fullName evidence="10">DNA-binding NtrC family response regulator</fullName>
    </submittedName>
</protein>
<dbReference type="Pfam" id="PF25601">
    <property type="entry name" value="AAA_lid_14"/>
    <property type="match status" value="1"/>
</dbReference>
<dbReference type="Gene3D" id="1.10.8.60">
    <property type="match status" value="1"/>
</dbReference>
<dbReference type="GO" id="GO:0043565">
    <property type="term" value="F:sequence-specific DNA binding"/>
    <property type="evidence" value="ECO:0007669"/>
    <property type="project" value="InterPro"/>
</dbReference>
<dbReference type="InterPro" id="IPR011006">
    <property type="entry name" value="CheY-like_superfamily"/>
</dbReference>
<evidence type="ECO:0000256" key="7">
    <source>
        <dbReference type="PROSITE-ProRule" id="PRU00169"/>
    </source>
</evidence>
<evidence type="ECO:0000256" key="2">
    <source>
        <dbReference type="ARBA" id="ARBA00022741"/>
    </source>
</evidence>
<keyword evidence="3" id="KW-0067">ATP-binding</keyword>
<dbReference type="InterPro" id="IPR009057">
    <property type="entry name" value="Homeodomain-like_sf"/>
</dbReference>
<sequence length="435" mass="48323">MKLHSQDILVVDDEIGIRELLSEILQDEGYSVAVAENAEAARRLRNQAQPRLVLLDIWMPDTDGVTLLKEWARNGQLTMPVIMMSGHATIDTAVEATRIGALDFLEKPIGLQKLLAAVKRAVTMQQEAPRPVMTLARLGESEHIRELTRMLQAAQAQMAPVLLIGPPGVGFEYCARYVNPDGKPFVAPYSNEEFALAPQELLNKATGGTLFLRDLAYLDTRAQAGLKSVLGKLEKMKVRLVSASSRPLDQLSGDLDPELFRQLSQWIVPVPALREHKEDIPRMAETILADTVAQHKLGARRFSHNALQLLAQQDWPGNLDELTNVVKSLALSCRDGEIDINPVSRILSQFSPSIEASAVQISAPAPALSAVDMNLPLREARDQFEKFYLERQIELSGGNMSRVAERIGLERTHLYRKLKQLGVNMPKKNKPVEDD</sequence>
<evidence type="ECO:0000259" key="8">
    <source>
        <dbReference type="PROSITE" id="PS50045"/>
    </source>
</evidence>